<comment type="pathway">
    <text evidence="4 17">Cofactor biosynthesis; tetrahydrofolylpolyglutamate biosynthesis.</text>
</comment>
<dbReference type="GO" id="GO:0005829">
    <property type="term" value="C:cytosol"/>
    <property type="evidence" value="ECO:0007669"/>
    <property type="project" value="TreeGrafter"/>
</dbReference>
<dbReference type="SUPFAM" id="SSF53623">
    <property type="entry name" value="MurD-like peptide ligases, catalytic domain"/>
    <property type="match status" value="1"/>
</dbReference>
<dbReference type="SUPFAM" id="SSF53244">
    <property type="entry name" value="MurD-like peptide ligases, peptide-binding domain"/>
    <property type="match status" value="1"/>
</dbReference>
<dbReference type="EC" id="6.3.2.17" evidence="17"/>
<evidence type="ECO:0000313" key="20">
    <source>
        <dbReference type="EMBL" id="RKU44564.1"/>
    </source>
</evidence>
<sequence>MPKALLPSRARFHSFVPLSQFSQPPVLTFTITAISVTQRPFSSLRQERPRQQETPVKYLRMERDYQTALRLLNSLQSNFAVTSLFKPEPSASNEPKRDLNAQAIPEMLHWLRRAGYTPEDLIPLKTIHIAGTKGKGSVTAFCTSMLLRFPAAGLVGTYTSPHIVSVRERIMLDGKPISRELFTKYFFELWDKFEASALEAGERDVEGPASKPFYFRYLTIMAWHVFLREGVKSMVMECGIGGEYDATNVIPRQAVTAAVVTKLGIDHVAMLGDTVDKIAWHKSGIFRPGVKAFLLAPQEEQAVHKVRERAVEKGADLIEVHDQLANDPLLTQARLQGPYVSHNMTLALYAVREHLGILGEHISFGQDGVPTELAMALQSTSLRGRSEVFVDDQNNLEWYLDGAHTHDSLEGVSQWWTTELAKGARDMTRTCLLFNQQERDTGRLLTAVANSTRHGLQESDDRLNAHLFDLAVFSRNELELVDGKPAGDLLVQLEACKTMRQLDRRTLAVSQSSVRAAVDVIRNYATVAQGDGHACKVLVTGSFHLVGAVLRCIDPNVEE</sequence>
<evidence type="ECO:0000256" key="11">
    <source>
        <dbReference type="ARBA" id="ARBA00022792"/>
    </source>
</evidence>
<evidence type="ECO:0000256" key="3">
    <source>
        <dbReference type="ARBA" id="ARBA00004496"/>
    </source>
</evidence>
<keyword evidence="13 19" id="KW-0460">Magnesium</keyword>
<evidence type="ECO:0000256" key="4">
    <source>
        <dbReference type="ARBA" id="ARBA00005150"/>
    </source>
</evidence>
<keyword evidence="8 17" id="KW-0436">Ligase</keyword>
<evidence type="ECO:0000256" key="9">
    <source>
        <dbReference type="ARBA" id="ARBA00022723"/>
    </source>
</evidence>
<dbReference type="GO" id="GO:0046872">
    <property type="term" value="F:metal ion binding"/>
    <property type="evidence" value="ECO:0007669"/>
    <property type="project" value="UniProtKB-KW"/>
</dbReference>
<evidence type="ECO:0000256" key="1">
    <source>
        <dbReference type="ARBA" id="ARBA00004273"/>
    </source>
</evidence>
<keyword evidence="11" id="KW-0999">Mitochondrion inner membrane</keyword>
<evidence type="ECO:0000256" key="16">
    <source>
        <dbReference type="ARBA" id="ARBA00047493"/>
    </source>
</evidence>
<feature type="binding site" evidence="18">
    <location>
        <position position="385"/>
    </location>
    <ligand>
        <name>ATP</name>
        <dbReference type="ChEBI" id="CHEBI:30616"/>
    </ligand>
</feature>
<dbReference type="InterPro" id="IPR018109">
    <property type="entry name" value="Folylpolyglutamate_synth_CS"/>
</dbReference>
<dbReference type="AlphaFoldDB" id="A0A420Y9J1"/>
<evidence type="ECO:0000256" key="8">
    <source>
        <dbReference type="ARBA" id="ARBA00022598"/>
    </source>
</evidence>
<feature type="binding site" evidence="18">
    <location>
        <position position="401"/>
    </location>
    <ligand>
        <name>ATP</name>
        <dbReference type="ChEBI" id="CHEBI:30616"/>
    </ligand>
</feature>
<dbReference type="PROSITE" id="PS01012">
    <property type="entry name" value="FOLYLPOLYGLU_SYNT_2"/>
    <property type="match status" value="1"/>
</dbReference>
<evidence type="ECO:0000256" key="7">
    <source>
        <dbReference type="ARBA" id="ARBA00022563"/>
    </source>
</evidence>
<dbReference type="Proteomes" id="UP000275385">
    <property type="component" value="Unassembled WGS sequence"/>
</dbReference>
<dbReference type="PIRSF" id="PIRSF038895">
    <property type="entry name" value="FPGS"/>
    <property type="match status" value="1"/>
</dbReference>
<proteinExistence type="inferred from homology"/>
<dbReference type="NCBIfam" id="TIGR01499">
    <property type="entry name" value="folC"/>
    <property type="match status" value="1"/>
</dbReference>
<organism evidence="20 21">
    <name type="scientific">Coniochaeta pulveracea</name>
    <dbReference type="NCBI Taxonomy" id="177199"/>
    <lineage>
        <taxon>Eukaryota</taxon>
        <taxon>Fungi</taxon>
        <taxon>Dikarya</taxon>
        <taxon>Ascomycota</taxon>
        <taxon>Pezizomycotina</taxon>
        <taxon>Sordariomycetes</taxon>
        <taxon>Sordariomycetidae</taxon>
        <taxon>Coniochaetales</taxon>
        <taxon>Coniochaetaceae</taxon>
        <taxon>Coniochaeta</taxon>
    </lineage>
</organism>
<comment type="catalytic activity">
    <reaction evidence="16 17">
        <text>(6S)-5,6,7,8-tetrahydrofolyl-(gamma-L-Glu)(n) + L-glutamate + ATP = (6S)-5,6,7,8-tetrahydrofolyl-(gamma-L-Glu)(n+1) + ADP + phosphate + H(+)</text>
        <dbReference type="Rhea" id="RHEA:10580"/>
        <dbReference type="Rhea" id="RHEA-COMP:14738"/>
        <dbReference type="Rhea" id="RHEA-COMP:14740"/>
        <dbReference type="ChEBI" id="CHEBI:15378"/>
        <dbReference type="ChEBI" id="CHEBI:29985"/>
        <dbReference type="ChEBI" id="CHEBI:30616"/>
        <dbReference type="ChEBI" id="CHEBI:43474"/>
        <dbReference type="ChEBI" id="CHEBI:141005"/>
        <dbReference type="ChEBI" id="CHEBI:456216"/>
        <dbReference type="EC" id="6.3.2.17"/>
    </reaction>
</comment>
<comment type="cofactor">
    <cofactor evidence="17">
        <name>a monovalent cation</name>
        <dbReference type="ChEBI" id="CHEBI:60242"/>
    </cofactor>
    <text evidence="17">A monovalent cation.</text>
</comment>
<dbReference type="PANTHER" id="PTHR11136:SF5">
    <property type="entry name" value="FOLYLPOLYGLUTAMATE SYNTHASE, MITOCHONDRIAL"/>
    <property type="match status" value="1"/>
</dbReference>
<name>A0A420Y9J1_9PEZI</name>
<dbReference type="GO" id="GO:0006730">
    <property type="term" value="P:one-carbon metabolic process"/>
    <property type="evidence" value="ECO:0007669"/>
    <property type="project" value="UniProtKB-KW"/>
</dbReference>
<protein>
    <recommendedName>
        <fullName evidence="17">Folylpolyglutamate synthase</fullName>
        <ecNumber evidence="17">6.3.2.17</ecNumber>
    </recommendedName>
    <alternativeName>
        <fullName evidence="17">Folylpoly-gamma-glutamate synthetase</fullName>
    </alternativeName>
    <alternativeName>
        <fullName evidence="17">Tetrahydrofolylpolyglutamate synthase</fullName>
    </alternativeName>
</protein>
<evidence type="ECO:0000256" key="15">
    <source>
        <dbReference type="ARBA" id="ARBA00023136"/>
    </source>
</evidence>
<keyword evidence="21" id="KW-1185">Reference proteome</keyword>
<evidence type="ECO:0000256" key="17">
    <source>
        <dbReference type="PIRNR" id="PIRNR038895"/>
    </source>
</evidence>
<dbReference type="InterPro" id="IPR001645">
    <property type="entry name" value="Folylpolyglutamate_synth"/>
</dbReference>
<keyword evidence="15" id="KW-0472">Membrane</keyword>
<dbReference type="UniPathway" id="UPA00850"/>
<dbReference type="Gene3D" id="3.90.190.20">
    <property type="entry name" value="Mur ligase, C-terminal domain"/>
    <property type="match status" value="1"/>
</dbReference>
<keyword evidence="9 19" id="KW-0479">Metal-binding</keyword>
<dbReference type="GO" id="GO:0005743">
    <property type="term" value="C:mitochondrial inner membrane"/>
    <property type="evidence" value="ECO:0007669"/>
    <property type="project" value="UniProtKB-SubCell"/>
</dbReference>
<reference evidence="20 21" key="1">
    <citation type="submission" date="2018-08" db="EMBL/GenBank/DDBJ databases">
        <title>Draft genome of the lignicolous fungus Coniochaeta pulveracea.</title>
        <authorList>
            <person name="Borstlap C.J."/>
            <person name="De Witt R.N."/>
            <person name="Botha A."/>
            <person name="Volschenk H."/>
        </authorList>
    </citation>
    <scope>NUCLEOTIDE SEQUENCE [LARGE SCALE GENOMIC DNA]</scope>
    <source>
        <strain evidence="20 21">CAB683</strain>
    </source>
</reference>
<keyword evidence="10 18" id="KW-0547">Nucleotide-binding</keyword>
<dbReference type="STRING" id="177199.A0A420Y9J1"/>
<evidence type="ECO:0000256" key="12">
    <source>
        <dbReference type="ARBA" id="ARBA00022840"/>
    </source>
</evidence>
<feature type="binding site" evidence="19">
    <location>
        <position position="267"/>
    </location>
    <ligand>
        <name>Mg(2+)</name>
        <dbReference type="ChEBI" id="CHEBI:18420"/>
        <label>1</label>
    </ligand>
</feature>
<comment type="similarity">
    <text evidence="5 17">Belongs to the folylpolyglutamate synthase family.</text>
</comment>
<keyword evidence="14" id="KW-0496">Mitochondrion</keyword>
<feature type="binding site" evidence="19">
    <location>
        <position position="160"/>
    </location>
    <ligand>
        <name>Mg(2+)</name>
        <dbReference type="ChEBI" id="CHEBI:18420"/>
        <label>1</label>
    </ligand>
</feature>
<evidence type="ECO:0000256" key="14">
    <source>
        <dbReference type="ARBA" id="ARBA00023128"/>
    </source>
</evidence>
<comment type="function">
    <text evidence="17">Catalyzes conversion of folates to polyglutamate derivatives allowing concentration of folate compounds in the cell and the intracellular retention of these cofactors, which are important substrates for most of the folate-dependent enzymes that are involved in one-carbon transfer reactions involved in purine, pyrimidine and amino acid synthesis.</text>
</comment>
<evidence type="ECO:0000313" key="21">
    <source>
        <dbReference type="Proteomes" id="UP000275385"/>
    </source>
</evidence>
<evidence type="ECO:0000256" key="13">
    <source>
        <dbReference type="ARBA" id="ARBA00022842"/>
    </source>
</evidence>
<dbReference type="InterPro" id="IPR036615">
    <property type="entry name" value="Mur_ligase_C_dom_sf"/>
</dbReference>
<keyword evidence="7 17" id="KW-0554">One-carbon metabolism</keyword>
<evidence type="ECO:0000256" key="18">
    <source>
        <dbReference type="PIRSR" id="PIRSR038895-1"/>
    </source>
</evidence>
<comment type="subcellular location">
    <subcellularLocation>
        <location evidence="3">Cytoplasm</location>
    </subcellularLocation>
    <subcellularLocation>
        <location evidence="1">Mitochondrion inner membrane</location>
    </subcellularLocation>
    <subcellularLocation>
        <location evidence="2">Mitochondrion matrix</location>
    </subcellularLocation>
</comment>
<keyword evidence="12 18" id="KW-0067">ATP-binding</keyword>
<evidence type="ECO:0000256" key="6">
    <source>
        <dbReference type="ARBA" id="ARBA00022490"/>
    </source>
</evidence>
<feature type="binding site" evidence="19">
    <location>
        <position position="237"/>
    </location>
    <ligand>
        <name>Mg(2+)</name>
        <dbReference type="ChEBI" id="CHEBI:18420"/>
        <label>1</label>
    </ligand>
</feature>
<dbReference type="GO" id="GO:0005759">
    <property type="term" value="C:mitochondrial matrix"/>
    <property type="evidence" value="ECO:0007669"/>
    <property type="project" value="UniProtKB-SubCell"/>
</dbReference>
<dbReference type="EMBL" id="QVQW01000029">
    <property type="protein sequence ID" value="RKU44564.1"/>
    <property type="molecule type" value="Genomic_DNA"/>
</dbReference>
<accession>A0A420Y9J1</accession>
<evidence type="ECO:0000256" key="2">
    <source>
        <dbReference type="ARBA" id="ARBA00004305"/>
    </source>
</evidence>
<gene>
    <name evidence="20" type="ORF">DL546_002899</name>
</gene>
<evidence type="ECO:0000256" key="19">
    <source>
        <dbReference type="PIRSR" id="PIRSR038895-2"/>
    </source>
</evidence>
<evidence type="ECO:0000256" key="10">
    <source>
        <dbReference type="ARBA" id="ARBA00022741"/>
    </source>
</evidence>
<dbReference type="OrthoDB" id="5212574at2759"/>
<comment type="caution">
    <text evidence="20">The sequence shown here is derived from an EMBL/GenBank/DDBJ whole genome shotgun (WGS) entry which is preliminary data.</text>
</comment>
<dbReference type="GO" id="GO:0005524">
    <property type="term" value="F:ATP binding"/>
    <property type="evidence" value="ECO:0007669"/>
    <property type="project" value="UniProtKB-KW"/>
</dbReference>
<evidence type="ECO:0000256" key="5">
    <source>
        <dbReference type="ARBA" id="ARBA00008276"/>
    </source>
</evidence>
<dbReference type="InterPro" id="IPR036565">
    <property type="entry name" value="Mur-like_cat_sf"/>
</dbReference>
<keyword evidence="6" id="KW-0963">Cytoplasm</keyword>
<dbReference type="Gene3D" id="3.40.1190.10">
    <property type="entry name" value="Mur-like, catalytic domain"/>
    <property type="match status" value="1"/>
</dbReference>
<dbReference type="PANTHER" id="PTHR11136">
    <property type="entry name" value="FOLYLPOLYGLUTAMATE SYNTHASE-RELATED"/>
    <property type="match status" value="1"/>
</dbReference>
<dbReference type="GO" id="GO:0004326">
    <property type="term" value="F:tetrahydrofolylpolyglutamate synthase activity"/>
    <property type="evidence" value="ECO:0007669"/>
    <property type="project" value="UniProtKB-EC"/>
</dbReference>
<dbReference type="InterPro" id="IPR023600">
    <property type="entry name" value="Folylpolyglutamate_synth_euk"/>
</dbReference>